<accession>A0ABQ2Z5V3</accession>
<name>A0ABQ2Z5V3_9GAMM</name>
<organism evidence="1 2">
    <name type="scientific">Litchfieldella qijiaojingensis</name>
    <dbReference type="NCBI Taxonomy" id="980347"/>
    <lineage>
        <taxon>Bacteria</taxon>
        <taxon>Pseudomonadati</taxon>
        <taxon>Pseudomonadota</taxon>
        <taxon>Gammaproteobacteria</taxon>
        <taxon>Oceanospirillales</taxon>
        <taxon>Halomonadaceae</taxon>
        <taxon>Litchfieldella</taxon>
    </lineage>
</organism>
<sequence>MDGNRILTPSIAPDSDGTSLAALRWNRLVGGDNVTMRSYRIVAEVWKG</sequence>
<proteinExistence type="predicted"/>
<evidence type="ECO:0000313" key="1">
    <source>
        <dbReference type="EMBL" id="GGY05963.1"/>
    </source>
</evidence>
<comment type="caution">
    <text evidence="1">The sequence shown here is derived from an EMBL/GenBank/DDBJ whole genome shotgun (WGS) entry which is preliminary data.</text>
</comment>
<evidence type="ECO:0000313" key="2">
    <source>
        <dbReference type="Proteomes" id="UP000653056"/>
    </source>
</evidence>
<protein>
    <submittedName>
        <fullName evidence="1">Uncharacterized protein</fullName>
    </submittedName>
</protein>
<dbReference type="EMBL" id="BMXS01000025">
    <property type="protein sequence ID" value="GGY05963.1"/>
    <property type="molecule type" value="Genomic_DNA"/>
</dbReference>
<reference evidence="2" key="1">
    <citation type="journal article" date="2019" name="Int. J. Syst. Evol. Microbiol.">
        <title>The Global Catalogue of Microorganisms (GCM) 10K type strain sequencing project: providing services to taxonomists for standard genome sequencing and annotation.</title>
        <authorList>
            <consortium name="The Broad Institute Genomics Platform"/>
            <consortium name="The Broad Institute Genome Sequencing Center for Infectious Disease"/>
            <person name="Wu L."/>
            <person name="Ma J."/>
        </authorList>
    </citation>
    <scope>NUCLEOTIDE SEQUENCE [LARGE SCALE GENOMIC DNA]</scope>
    <source>
        <strain evidence="2">KCTC 22228</strain>
    </source>
</reference>
<gene>
    <name evidence="1" type="ORF">GCM10007160_36930</name>
</gene>
<dbReference type="RefSeq" id="WP_189471858.1">
    <property type="nucleotide sequence ID" value="NZ_BMXS01000025.1"/>
</dbReference>
<dbReference type="Proteomes" id="UP000653056">
    <property type="component" value="Unassembled WGS sequence"/>
</dbReference>
<keyword evidence="2" id="KW-1185">Reference proteome</keyword>